<proteinExistence type="predicted"/>
<feature type="chain" id="PRO_5017257529" evidence="1">
    <location>
        <begin position="25"/>
        <end position="192"/>
    </location>
</feature>
<dbReference type="EMBL" id="FNBU01000017">
    <property type="protein sequence ID" value="SDF61423.1"/>
    <property type="molecule type" value="Genomic_DNA"/>
</dbReference>
<organism evidence="2 3">
    <name type="scientific">Sporolituus thermophilus DSM 23256</name>
    <dbReference type="NCBI Taxonomy" id="1123285"/>
    <lineage>
        <taxon>Bacteria</taxon>
        <taxon>Bacillati</taxon>
        <taxon>Bacillota</taxon>
        <taxon>Negativicutes</taxon>
        <taxon>Selenomonadales</taxon>
        <taxon>Sporomusaceae</taxon>
        <taxon>Sporolituus</taxon>
    </lineage>
</organism>
<dbReference type="Proteomes" id="UP000243333">
    <property type="component" value="Unassembled WGS sequence"/>
</dbReference>
<dbReference type="RefSeq" id="WP_093690782.1">
    <property type="nucleotide sequence ID" value="NZ_FNBU01000017.1"/>
</dbReference>
<dbReference type="AlphaFoldDB" id="A0A1G7MI85"/>
<evidence type="ECO:0000313" key="3">
    <source>
        <dbReference type="Proteomes" id="UP000243333"/>
    </source>
</evidence>
<keyword evidence="3" id="KW-1185">Reference proteome</keyword>
<dbReference type="STRING" id="1123285.SAMN05660235_02177"/>
<gene>
    <name evidence="2" type="ORF">SAMN05660235_02177</name>
</gene>
<feature type="signal peptide" evidence="1">
    <location>
        <begin position="1"/>
        <end position="24"/>
    </location>
</feature>
<keyword evidence="1" id="KW-0732">Signal</keyword>
<reference evidence="3" key="1">
    <citation type="submission" date="2016-10" db="EMBL/GenBank/DDBJ databases">
        <authorList>
            <person name="Varghese N."/>
            <person name="Submissions S."/>
        </authorList>
    </citation>
    <scope>NUCLEOTIDE SEQUENCE [LARGE SCALE GENOMIC DNA]</scope>
    <source>
        <strain evidence="3">DSM 23256</strain>
    </source>
</reference>
<name>A0A1G7MI85_9FIRM</name>
<evidence type="ECO:0000313" key="2">
    <source>
        <dbReference type="EMBL" id="SDF61423.1"/>
    </source>
</evidence>
<accession>A0A1G7MI85</accession>
<sequence>MMRKMLNLVLVLVLALVFAAPALAAPDLGQEGQPVADQAAQAVQAQKIKIAFVPLYRGKLADHDRAQKFFPGFYREQSDEKYEFLDYSLVCAAFRENPAPTYIAKKIGADVVVFHYSEDGKFTNHGKKLILSRDTMKIYENGQKGYIFDDKMIISLEKYEFRKNYPQNGYGKIFKNVKEILNQKLFLTTPNS</sequence>
<evidence type="ECO:0000256" key="1">
    <source>
        <dbReference type="SAM" id="SignalP"/>
    </source>
</evidence>
<protein>
    <submittedName>
        <fullName evidence="2">Uncharacterized protein</fullName>
    </submittedName>
</protein>